<dbReference type="Pfam" id="PF11201">
    <property type="entry name" value="DUF2982"/>
    <property type="match status" value="1"/>
</dbReference>
<evidence type="ECO:0000313" key="2">
    <source>
        <dbReference type="EMBL" id="KVX00359.1"/>
    </source>
</evidence>
<name>A0A106BXD9_SHEFR</name>
<accession>A0A106BXD9</accession>
<keyword evidence="1" id="KW-0472">Membrane</keyword>
<evidence type="ECO:0000313" key="3">
    <source>
        <dbReference type="Proteomes" id="UP000055702"/>
    </source>
</evidence>
<keyword evidence="1" id="KW-1133">Transmembrane helix</keyword>
<proteinExistence type="predicted"/>
<organism evidence="2">
    <name type="scientific">Shewanella frigidimarina</name>
    <dbReference type="NCBI Taxonomy" id="56812"/>
    <lineage>
        <taxon>Bacteria</taxon>
        <taxon>Pseudomonadati</taxon>
        <taxon>Pseudomonadota</taxon>
        <taxon>Gammaproteobacteria</taxon>
        <taxon>Alteromonadales</taxon>
        <taxon>Shewanellaceae</taxon>
        <taxon>Shewanella</taxon>
    </lineage>
</organism>
<dbReference type="EMBL" id="LRDC01000051">
    <property type="protein sequence ID" value="KVX00359.1"/>
    <property type="molecule type" value="Genomic_DNA"/>
</dbReference>
<reference evidence="2 3" key="1">
    <citation type="submission" date="2016-01" db="EMBL/GenBank/DDBJ databases">
        <title>Draft genome of the antarctic isolate Shewanella frigidimarina Ag06-30.</title>
        <authorList>
            <person name="Parmeciano Di Noto G."/>
            <person name="Vazquez S."/>
            <person name="Mac Cormack W."/>
            <person name="Iriarte A."/>
            <person name="Quiroga C."/>
        </authorList>
    </citation>
    <scope>NUCLEOTIDE SEQUENCE [LARGE SCALE GENOMIC DNA]</scope>
    <source>
        <strain evidence="2 3">Ag06-30</strain>
    </source>
</reference>
<gene>
    <name evidence="2" type="ORF">AWJ07_08300</name>
</gene>
<protein>
    <recommendedName>
        <fullName evidence="4">DUF2982 domain-containing protein</fullName>
    </recommendedName>
</protein>
<dbReference type="InterPro" id="IPR021367">
    <property type="entry name" value="DUF2982"/>
</dbReference>
<dbReference type="AlphaFoldDB" id="A0A106BXD9"/>
<evidence type="ECO:0000256" key="1">
    <source>
        <dbReference type="SAM" id="Phobius"/>
    </source>
</evidence>
<evidence type="ECO:0008006" key="4">
    <source>
        <dbReference type="Google" id="ProtNLM"/>
    </source>
</evidence>
<sequence length="242" mass="26872">MQFKGQTVASDELLISPFAKRNGITLTVVGAISLMASLIIFIGLSGFFAVGMLCFALGSVALILGVAKVYQPAVSFKLTAAGVAFFHRRGQVFIEWHNIQRVDCARVNQNLELIELPYIGVKLKQINPILDCISPRLATGFLTEQRPLLMTAATQDEDLQSLEGYLGAEFTPLVVNGERYRGVLAMFGHRCQTLNEQLGYHVYLSIDSLDREPKEFVALLRQWQQQALLQTQQHTVSATDIE</sequence>
<feature type="transmembrane region" description="Helical" evidence="1">
    <location>
        <begin position="48"/>
        <end position="67"/>
    </location>
</feature>
<dbReference type="Proteomes" id="UP000055702">
    <property type="component" value="Unassembled WGS sequence"/>
</dbReference>
<comment type="caution">
    <text evidence="2">The sequence shown here is derived from an EMBL/GenBank/DDBJ whole genome shotgun (WGS) entry which is preliminary data.</text>
</comment>
<keyword evidence="1" id="KW-0812">Transmembrane</keyword>
<feature type="transmembrane region" description="Helical" evidence="1">
    <location>
        <begin position="23"/>
        <end position="42"/>
    </location>
</feature>